<organism evidence="1 2">
    <name type="scientific">Tranquillimonas alkanivorans</name>
    <dbReference type="NCBI Taxonomy" id="441119"/>
    <lineage>
        <taxon>Bacteria</taxon>
        <taxon>Pseudomonadati</taxon>
        <taxon>Pseudomonadota</taxon>
        <taxon>Alphaproteobacteria</taxon>
        <taxon>Rhodobacterales</taxon>
        <taxon>Roseobacteraceae</taxon>
        <taxon>Tranquillimonas</taxon>
    </lineage>
</organism>
<gene>
    <name evidence="1" type="ORF">SAMN04488047_1059</name>
</gene>
<sequence length="136" mass="14844">MKALANRNWHLATGPTAPLRHFIEEHEDTLIKAARLLGGPDGVALAMQAVQRLRQESWLSGGTRRRLHALVALLALEHVHDHDRVEGGYFAALDPGSAEAEEVCLLVDRLRAAMDECAGAEARLRRPAMQGSRPAA</sequence>
<dbReference type="EMBL" id="FOXA01000005">
    <property type="protein sequence ID" value="SFP31250.1"/>
    <property type="molecule type" value="Genomic_DNA"/>
</dbReference>
<keyword evidence="2" id="KW-1185">Reference proteome</keyword>
<dbReference type="AlphaFoldDB" id="A0A1I5PBU5"/>
<name>A0A1I5PBU5_9RHOB</name>
<reference evidence="1 2" key="1">
    <citation type="submission" date="2016-10" db="EMBL/GenBank/DDBJ databases">
        <authorList>
            <person name="de Groot N.N."/>
        </authorList>
    </citation>
    <scope>NUCLEOTIDE SEQUENCE [LARGE SCALE GENOMIC DNA]</scope>
    <source>
        <strain evidence="1 2">DSM 19547</strain>
    </source>
</reference>
<dbReference type="Proteomes" id="UP000199356">
    <property type="component" value="Unassembled WGS sequence"/>
</dbReference>
<protein>
    <submittedName>
        <fullName evidence="1">Uncharacterized protein</fullName>
    </submittedName>
</protein>
<proteinExistence type="predicted"/>
<evidence type="ECO:0000313" key="1">
    <source>
        <dbReference type="EMBL" id="SFP31250.1"/>
    </source>
</evidence>
<accession>A0A1I5PBU5</accession>
<evidence type="ECO:0000313" key="2">
    <source>
        <dbReference type="Proteomes" id="UP000199356"/>
    </source>
</evidence>